<protein>
    <submittedName>
        <fullName evidence="1">Uncharacterized protein</fullName>
    </submittedName>
</protein>
<reference evidence="1" key="1">
    <citation type="journal article" date="2022" name="bioRxiv">
        <title>Sequencing and chromosome-scale assembly of the giantPleurodeles waltlgenome.</title>
        <authorList>
            <person name="Brown T."/>
            <person name="Elewa A."/>
            <person name="Iarovenko S."/>
            <person name="Subramanian E."/>
            <person name="Araus A.J."/>
            <person name="Petzold A."/>
            <person name="Susuki M."/>
            <person name="Suzuki K.-i.T."/>
            <person name="Hayashi T."/>
            <person name="Toyoda A."/>
            <person name="Oliveira C."/>
            <person name="Osipova E."/>
            <person name="Leigh N.D."/>
            <person name="Simon A."/>
            <person name="Yun M.H."/>
        </authorList>
    </citation>
    <scope>NUCLEOTIDE SEQUENCE</scope>
    <source>
        <strain evidence="1">20211129_DDA</strain>
        <tissue evidence="1">Liver</tissue>
    </source>
</reference>
<organism evidence="1 2">
    <name type="scientific">Pleurodeles waltl</name>
    <name type="common">Iberian ribbed newt</name>
    <dbReference type="NCBI Taxonomy" id="8319"/>
    <lineage>
        <taxon>Eukaryota</taxon>
        <taxon>Metazoa</taxon>
        <taxon>Chordata</taxon>
        <taxon>Craniata</taxon>
        <taxon>Vertebrata</taxon>
        <taxon>Euteleostomi</taxon>
        <taxon>Amphibia</taxon>
        <taxon>Batrachia</taxon>
        <taxon>Caudata</taxon>
        <taxon>Salamandroidea</taxon>
        <taxon>Salamandridae</taxon>
        <taxon>Pleurodelinae</taxon>
        <taxon>Pleurodeles</taxon>
    </lineage>
</organism>
<feature type="non-terminal residue" evidence="1">
    <location>
        <position position="1"/>
    </location>
</feature>
<sequence length="56" mass="5988">LCLGQHSSRQFPNGKGKVPSVLAHHVHASVEVLHACMVVSHKAVQHTTNPAQNSVL</sequence>
<evidence type="ECO:0000313" key="2">
    <source>
        <dbReference type="Proteomes" id="UP001066276"/>
    </source>
</evidence>
<name>A0AAV7RE53_PLEWA</name>
<gene>
    <name evidence="1" type="ORF">NDU88_003525</name>
</gene>
<evidence type="ECO:0000313" key="1">
    <source>
        <dbReference type="EMBL" id="KAJ1150736.1"/>
    </source>
</evidence>
<dbReference type="EMBL" id="JANPWB010000009">
    <property type="protein sequence ID" value="KAJ1150736.1"/>
    <property type="molecule type" value="Genomic_DNA"/>
</dbReference>
<feature type="non-terminal residue" evidence="1">
    <location>
        <position position="56"/>
    </location>
</feature>
<dbReference type="Proteomes" id="UP001066276">
    <property type="component" value="Chromosome 5"/>
</dbReference>
<proteinExistence type="predicted"/>
<accession>A0AAV7RE53</accession>
<comment type="caution">
    <text evidence="1">The sequence shown here is derived from an EMBL/GenBank/DDBJ whole genome shotgun (WGS) entry which is preliminary data.</text>
</comment>
<keyword evidence="2" id="KW-1185">Reference proteome</keyword>
<dbReference type="AlphaFoldDB" id="A0AAV7RE53"/>